<accession>A0AAN8S5Z6</accession>
<protein>
    <submittedName>
        <fullName evidence="1">Uncharacterized protein</fullName>
    </submittedName>
</protein>
<dbReference type="AlphaFoldDB" id="A0AAN8S5Z6"/>
<dbReference type="Proteomes" id="UP001372834">
    <property type="component" value="Unassembled WGS sequence"/>
</dbReference>
<comment type="caution">
    <text evidence="1">The sequence shown here is derived from an EMBL/GenBank/DDBJ whole genome shotgun (WGS) entry which is preliminary data.</text>
</comment>
<sequence length="166" mass="19066">MSRRTSTWAIATAKPAKPVGPSGKLDLPIFLEVFGTIPSSYYNKTPRSIQILIQYNENTKQNAIPTTQRNVKKCHIQSSEMQSPLNMKRKTNKETGKRCYDLNIEFKFEVPDALESMPYLLSKSKQSPCRLSLKREKMREISATLITSPVLLPRQTKSKCRLTFRR</sequence>
<name>A0AAN8S5Z6_POLSC</name>
<gene>
    <name evidence="1" type="ORF">RUM43_008175</name>
</gene>
<organism evidence="1 2">
    <name type="scientific">Polyplax serrata</name>
    <name type="common">Common mouse louse</name>
    <dbReference type="NCBI Taxonomy" id="468196"/>
    <lineage>
        <taxon>Eukaryota</taxon>
        <taxon>Metazoa</taxon>
        <taxon>Ecdysozoa</taxon>
        <taxon>Arthropoda</taxon>
        <taxon>Hexapoda</taxon>
        <taxon>Insecta</taxon>
        <taxon>Pterygota</taxon>
        <taxon>Neoptera</taxon>
        <taxon>Paraneoptera</taxon>
        <taxon>Psocodea</taxon>
        <taxon>Troctomorpha</taxon>
        <taxon>Phthiraptera</taxon>
        <taxon>Anoplura</taxon>
        <taxon>Polyplacidae</taxon>
        <taxon>Polyplax</taxon>
    </lineage>
</organism>
<evidence type="ECO:0000313" key="1">
    <source>
        <dbReference type="EMBL" id="KAK6639900.1"/>
    </source>
</evidence>
<proteinExistence type="predicted"/>
<dbReference type="EMBL" id="JAWJWE010000003">
    <property type="protein sequence ID" value="KAK6639900.1"/>
    <property type="molecule type" value="Genomic_DNA"/>
</dbReference>
<evidence type="ECO:0000313" key="2">
    <source>
        <dbReference type="Proteomes" id="UP001372834"/>
    </source>
</evidence>
<reference evidence="1 2" key="1">
    <citation type="submission" date="2023-10" db="EMBL/GenBank/DDBJ databases">
        <title>Genomes of two closely related lineages of the louse Polyplax serrata with different host specificities.</title>
        <authorList>
            <person name="Martinu J."/>
            <person name="Tarabai H."/>
            <person name="Stefka J."/>
            <person name="Hypsa V."/>
        </authorList>
    </citation>
    <scope>NUCLEOTIDE SEQUENCE [LARGE SCALE GENOMIC DNA]</scope>
    <source>
        <strain evidence="1">HR10_N</strain>
    </source>
</reference>